<feature type="domain" description="N-acetyltransferase" evidence="1">
    <location>
        <begin position="2"/>
        <end position="157"/>
    </location>
</feature>
<accession>A0A7D5ZEW1</accession>
<dbReference type="RefSeq" id="WP_180308317.1">
    <property type="nucleotide sequence ID" value="NZ_CP058952.1"/>
</dbReference>
<dbReference type="AlphaFoldDB" id="A0A7D5ZEW1"/>
<evidence type="ECO:0000313" key="3">
    <source>
        <dbReference type="Proteomes" id="UP000510822"/>
    </source>
</evidence>
<organism evidence="2 3">
    <name type="scientific">Chitinibacter fontanus</name>
    <dbReference type="NCBI Taxonomy" id="1737446"/>
    <lineage>
        <taxon>Bacteria</taxon>
        <taxon>Pseudomonadati</taxon>
        <taxon>Pseudomonadota</taxon>
        <taxon>Betaproteobacteria</taxon>
        <taxon>Neisseriales</taxon>
        <taxon>Chitinibacteraceae</taxon>
        <taxon>Chitinibacter</taxon>
    </lineage>
</organism>
<evidence type="ECO:0000259" key="1">
    <source>
        <dbReference type="PROSITE" id="PS51186"/>
    </source>
</evidence>
<dbReference type="InterPro" id="IPR016181">
    <property type="entry name" value="Acyl_CoA_acyltransferase"/>
</dbReference>
<dbReference type="Pfam" id="PF00583">
    <property type="entry name" value="Acetyltransf_1"/>
    <property type="match status" value="1"/>
</dbReference>
<dbReference type="Proteomes" id="UP000510822">
    <property type="component" value="Chromosome"/>
</dbReference>
<reference evidence="2 3" key="1">
    <citation type="journal article" date="2016" name="Int. J. Syst. Evol. Microbiol.">
        <title>Chitinibacter fontanus sp. nov., isolated from a spring.</title>
        <authorList>
            <person name="Sheu S.Y."/>
            <person name="Li Y.S."/>
            <person name="Young C.C."/>
            <person name="Chen W.M."/>
        </authorList>
    </citation>
    <scope>NUCLEOTIDE SEQUENCE [LARGE SCALE GENOMIC DNA]</scope>
    <source>
        <strain evidence="2 3">STM-7</strain>
    </source>
</reference>
<sequence>MIQIRLAINEDVPTLVAMGRQALEESRYQTFNYDDNKVRKSVEAYLADQRGKYAILVAVDNDKILGYLFAMAEAYWFCDSVVATNISWFVVPEARGSSAATKLVMGFHRWAKNRGAHEIKLIVSSAYHIDRTDKMLRRMGFTNIGGNYALNLQSNSK</sequence>
<dbReference type="InterPro" id="IPR000182">
    <property type="entry name" value="GNAT_dom"/>
</dbReference>
<keyword evidence="3" id="KW-1185">Reference proteome</keyword>
<dbReference type="SUPFAM" id="SSF55729">
    <property type="entry name" value="Acyl-CoA N-acyltransferases (Nat)"/>
    <property type="match status" value="1"/>
</dbReference>
<dbReference type="Gene3D" id="3.40.630.30">
    <property type="match status" value="1"/>
</dbReference>
<proteinExistence type="predicted"/>
<dbReference type="EMBL" id="CP058952">
    <property type="protein sequence ID" value="QLI81188.1"/>
    <property type="molecule type" value="Genomic_DNA"/>
</dbReference>
<dbReference type="GO" id="GO:0016747">
    <property type="term" value="F:acyltransferase activity, transferring groups other than amino-acyl groups"/>
    <property type="evidence" value="ECO:0007669"/>
    <property type="project" value="InterPro"/>
</dbReference>
<gene>
    <name evidence="2" type="ORF">HZU75_06390</name>
</gene>
<dbReference type="PROSITE" id="PS51186">
    <property type="entry name" value="GNAT"/>
    <property type="match status" value="1"/>
</dbReference>
<dbReference type="KEGG" id="cfon:HZU75_06390"/>
<evidence type="ECO:0000313" key="2">
    <source>
        <dbReference type="EMBL" id="QLI81188.1"/>
    </source>
</evidence>
<dbReference type="CDD" id="cd04301">
    <property type="entry name" value="NAT_SF"/>
    <property type="match status" value="1"/>
</dbReference>
<name>A0A7D5ZEW1_9NEIS</name>
<protein>
    <submittedName>
        <fullName evidence="2">GNAT family N-acetyltransferase</fullName>
    </submittedName>
</protein>
<keyword evidence="2" id="KW-0808">Transferase</keyword>